<protein>
    <submittedName>
        <fullName evidence="4">Tubulointerstitial nephritis antigen</fullName>
    </submittedName>
</protein>
<dbReference type="EMBL" id="BLXT01007695">
    <property type="protein sequence ID" value="GFO41477.1"/>
    <property type="molecule type" value="Genomic_DNA"/>
</dbReference>
<evidence type="ECO:0000256" key="2">
    <source>
        <dbReference type="SAM" id="MobiDB-lite"/>
    </source>
</evidence>
<evidence type="ECO:0000256" key="1">
    <source>
        <dbReference type="ARBA" id="ARBA00008455"/>
    </source>
</evidence>
<dbReference type="SMART" id="SM00645">
    <property type="entry name" value="Pept_C1"/>
    <property type="match status" value="1"/>
</dbReference>
<dbReference type="Pfam" id="PF00112">
    <property type="entry name" value="Peptidase_C1"/>
    <property type="match status" value="1"/>
</dbReference>
<keyword evidence="5" id="KW-1185">Reference proteome</keyword>
<comment type="caution">
    <text evidence="4">The sequence shown here is derived from an EMBL/GenBank/DDBJ whole genome shotgun (WGS) entry which is preliminary data.</text>
</comment>
<dbReference type="InterPro" id="IPR013128">
    <property type="entry name" value="Peptidase_C1A"/>
</dbReference>
<dbReference type="GO" id="GO:0008234">
    <property type="term" value="F:cysteine-type peptidase activity"/>
    <property type="evidence" value="ECO:0007669"/>
    <property type="project" value="InterPro"/>
</dbReference>
<sequence length="298" mass="34176">MFRGTFARTKTHTRKPSSDSQSDMFRGTYARTKTHRRKPSSDSQSDMFRGTYARTKTHTRKPRRRKKNEETKPFNTRRRKQIANFAYLWLKLDVIDHIERIAKVTQDIRWWAGNFSDLWGMTLDEGTRYRLGTFRLNRKAVDMTPLGLEDVTLPLRFDAREKWPGLLLPIQDQGNCGSSWAHSSIAVASDRFAIESKGLVKAKLSAQHLISCHQDGQLGCEGGHVDRAWWFMRHVGVVTDECYPYSSGYLTFAGPCRIAINETDRSNVCPSGTVYKADQSFHVTPAYRMRADVSISVM</sequence>
<name>A0AAV4DB52_9GAST</name>
<evidence type="ECO:0000259" key="3">
    <source>
        <dbReference type="SMART" id="SM00645"/>
    </source>
</evidence>
<evidence type="ECO:0000313" key="4">
    <source>
        <dbReference type="EMBL" id="GFO41477.1"/>
    </source>
</evidence>
<feature type="region of interest" description="Disordered" evidence="2">
    <location>
        <begin position="1"/>
        <end position="76"/>
    </location>
</feature>
<reference evidence="4 5" key="1">
    <citation type="journal article" date="2021" name="Elife">
        <title>Chloroplast acquisition without the gene transfer in kleptoplastic sea slugs, Plakobranchus ocellatus.</title>
        <authorList>
            <person name="Maeda T."/>
            <person name="Takahashi S."/>
            <person name="Yoshida T."/>
            <person name="Shimamura S."/>
            <person name="Takaki Y."/>
            <person name="Nagai Y."/>
            <person name="Toyoda A."/>
            <person name="Suzuki Y."/>
            <person name="Arimoto A."/>
            <person name="Ishii H."/>
            <person name="Satoh N."/>
            <person name="Nishiyama T."/>
            <person name="Hasebe M."/>
            <person name="Maruyama T."/>
            <person name="Minagawa J."/>
            <person name="Obokata J."/>
            <person name="Shigenobu S."/>
        </authorList>
    </citation>
    <scope>NUCLEOTIDE SEQUENCE [LARGE SCALE GENOMIC DNA]</scope>
</reference>
<feature type="domain" description="Peptidase C1A papain C-terminal" evidence="3">
    <location>
        <begin position="153"/>
        <end position="297"/>
    </location>
</feature>
<dbReference type="InterPro" id="IPR038765">
    <property type="entry name" value="Papain-like_cys_pep_sf"/>
</dbReference>
<dbReference type="SUPFAM" id="SSF54001">
    <property type="entry name" value="Cysteine proteinases"/>
    <property type="match status" value="1"/>
</dbReference>
<dbReference type="InterPro" id="IPR000668">
    <property type="entry name" value="Peptidase_C1A_C"/>
</dbReference>
<organism evidence="4 5">
    <name type="scientific">Plakobranchus ocellatus</name>
    <dbReference type="NCBI Taxonomy" id="259542"/>
    <lineage>
        <taxon>Eukaryota</taxon>
        <taxon>Metazoa</taxon>
        <taxon>Spiralia</taxon>
        <taxon>Lophotrochozoa</taxon>
        <taxon>Mollusca</taxon>
        <taxon>Gastropoda</taxon>
        <taxon>Heterobranchia</taxon>
        <taxon>Euthyneura</taxon>
        <taxon>Panpulmonata</taxon>
        <taxon>Sacoglossa</taxon>
        <taxon>Placobranchoidea</taxon>
        <taxon>Plakobranchidae</taxon>
        <taxon>Plakobranchus</taxon>
    </lineage>
</organism>
<gene>
    <name evidence="4" type="ORF">PoB_006798200</name>
</gene>
<dbReference type="Gene3D" id="3.90.70.10">
    <property type="entry name" value="Cysteine proteinases"/>
    <property type="match status" value="1"/>
</dbReference>
<feature type="compositionally biased region" description="Basic residues" evidence="2">
    <location>
        <begin position="55"/>
        <end position="66"/>
    </location>
</feature>
<dbReference type="PANTHER" id="PTHR12411">
    <property type="entry name" value="CYSTEINE PROTEASE FAMILY C1-RELATED"/>
    <property type="match status" value="1"/>
</dbReference>
<comment type="similarity">
    <text evidence="1">Belongs to the peptidase C1 family.</text>
</comment>
<accession>A0AAV4DB52</accession>
<dbReference type="GO" id="GO:0006508">
    <property type="term" value="P:proteolysis"/>
    <property type="evidence" value="ECO:0007669"/>
    <property type="project" value="InterPro"/>
</dbReference>
<dbReference type="Proteomes" id="UP000735302">
    <property type="component" value="Unassembled WGS sequence"/>
</dbReference>
<evidence type="ECO:0000313" key="5">
    <source>
        <dbReference type="Proteomes" id="UP000735302"/>
    </source>
</evidence>
<dbReference type="AlphaFoldDB" id="A0AAV4DB52"/>
<proteinExistence type="inferred from homology"/>